<evidence type="ECO:0000313" key="1">
    <source>
        <dbReference type="EMBL" id="KAH7863482.1"/>
    </source>
</evidence>
<dbReference type="Proteomes" id="UP000828048">
    <property type="component" value="Chromosome 12"/>
</dbReference>
<gene>
    <name evidence="1" type="ORF">Vadar_018053</name>
</gene>
<reference evidence="1 2" key="1">
    <citation type="journal article" date="2021" name="Hortic Res">
        <title>High-quality reference genome and annotation aids understanding of berry development for evergreen blueberry (Vaccinium darrowii).</title>
        <authorList>
            <person name="Yu J."/>
            <person name="Hulse-Kemp A.M."/>
            <person name="Babiker E."/>
            <person name="Staton M."/>
        </authorList>
    </citation>
    <scope>NUCLEOTIDE SEQUENCE [LARGE SCALE GENOMIC DNA]</scope>
    <source>
        <strain evidence="2">cv. NJ 8807/NJ 8810</strain>
        <tissue evidence="1">Young leaf</tissue>
    </source>
</reference>
<organism evidence="1 2">
    <name type="scientific">Vaccinium darrowii</name>
    <dbReference type="NCBI Taxonomy" id="229202"/>
    <lineage>
        <taxon>Eukaryota</taxon>
        <taxon>Viridiplantae</taxon>
        <taxon>Streptophyta</taxon>
        <taxon>Embryophyta</taxon>
        <taxon>Tracheophyta</taxon>
        <taxon>Spermatophyta</taxon>
        <taxon>Magnoliopsida</taxon>
        <taxon>eudicotyledons</taxon>
        <taxon>Gunneridae</taxon>
        <taxon>Pentapetalae</taxon>
        <taxon>asterids</taxon>
        <taxon>Ericales</taxon>
        <taxon>Ericaceae</taxon>
        <taxon>Vaccinioideae</taxon>
        <taxon>Vaccinieae</taxon>
        <taxon>Vaccinium</taxon>
    </lineage>
</organism>
<protein>
    <submittedName>
        <fullName evidence="1">Uncharacterized protein</fullName>
    </submittedName>
</protein>
<name>A0ACB7ZD15_9ERIC</name>
<evidence type="ECO:0000313" key="2">
    <source>
        <dbReference type="Proteomes" id="UP000828048"/>
    </source>
</evidence>
<accession>A0ACB7ZD15</accession>
<dbReference type="EMBL" id="CM037162">
    <property type="protein sequence ID" value="KAH7863482.1"/>
    <property type="molecule type" value="Genomic_DNA"/>
</dbReference>
<sequence length="1190" mass="132015">MPLPQHYYPSFEAIPPPMKMDMSRSPAPYETWPYGGNYGHMVPVGCHGCCNHSNFPGYWGYRPPYPYYPPPQQFPYHGGYPSSPETYPVHYVPPPNYSMGQPRYEYDKNVAGDHHCCGCPNHLCSRKEDKGVKIEEHEPELEKGTSGGKTTGNSLVPVDLKNQGYPIVWLPPEYLIKEQKNLIQPRLKGTDEYPHDTKSDEKLKPAEREPSVRNGWFPYDVNKLTSLNHGGDRTQNQPNEDMNQFPFPIFWMPYKPQEEEKGDHKGANSGQVSNEKSLPSLTPAAQFLGSDDSMSQPRASEEKIEGEGGSKPVEKKHATQKIIPVKQLVEQEKVKKGDEAKPQVVNVKEKEDSEEKKPSESDTKRQSSSPPKASKLPPVCLRVDPLPKRRNGSNGSSRSPSPPGHKGKSEDLVAKKEMNKKETKVDESVGGRTRKVSGEDCKFRSQPQVPVSHAIDSQKEILKSQSKEERKSGGVVEPKTETLKEQLGENKAKVEKPEEVKQVERKKLSEAEAAVVIQSAYRGFQVRRWEPLKKMKKIAEVREQAAEIRSRVEALESCRDISRDNKQRVVIGESIMSLLLKLDTIQGLLPSVRDCRKSVAKELVSLQEKLDSLTSETSEVPTSISVEDLQIDAHRDTSIQADQKEVQVGLGNIIGSSDQDNSPRSLDPCQVQVSPVEESTPNSDSVETSDLKLDEKEVCNEPQDNNMRAESVNKLEDGMTTEVLDDGQVTMSGTQIEDLEVKPPVEPLPSVTEEKVDSTDEVEVSSSSLGDHSAELPGMSDQALPIEEFQENEENLTEKSGFIQGSEAECFLDGEIGDANQVPQCVLDGEMQQPLLTVEQVVADVEDVGNGEVFEVHKDVEVDQADLVVQNQGEEDGRVVDRVEMNNGEDEVSVKESVPMEDPGLEVEERTVQSQGDGTNMDGTWDISKNGEDEVKENGLVEDTGLKVEEHTVQSHGDGNKMDGILDTSDKQEPQAEVLLAHKEMQDGEADKPEEARPEPLPSQSEIQGGERGEDIGMNSDGENPLEEKQVPLEVTEDYEQDSKVTNREQNQELVDGGREPEGLKSVNGSDEVTATQFTPGEAEGHEANGERLPMSPTALSQVSAVSEMGPQSDRKLLEENEKLREMMEKLIEAGREQITAISNLSSRVKDLEKKLARKKKMRTRRVRTGSSCGKLSNDELKGRVHGVAV</sequence>
<comment type="caution">
    <text evidence="1">The sequence shown here is derived from an EMBL/GenBank/DDBJ whole genome shotgun (WGS) entry which is preliminary data.</text>
</comment>
<proteinExistence type="predicted"/>
<keyword evidence="2" id="KW-1185">Reference proteome</keyword>